<dbReference type="EMBL" id="DS267831">
    <property type="protein sequence ID" value="EDN56606.1"/>
    <property type="molecule type" value="Genomic_DNA"/>
</dbReference>
<sequence length="304" mass="35103">MTSGTLISFRYLKCISNLNIDASHPTLKSKFSYNNKACRLTIHIGIRMNQLQRFYQWIATSSPLFKLRPPFTTLEDLSVTPLNNAEQYNGNPRLGFLYQHLCTAVLSSSERYQVIAEEVQLNDIEGKTIGAIDLVLRNTESNQIEHWEVAIKFYLLYNGVWYGPNAHDQLHTKLNRMLTHQLKMSDRPEFQKIIPLNDAPQEHLLMQGRLYINPFTPEPTPSECLGYELNPSQISGYWCYQSQWELIGKPLYHLHKPCWAIGTDDLSQPIEKPSDRFVHAQTEDGQFWFVVPDSWPGNNSVQES</sequence>
<name>A0ABM9WT93_VIBAE</name>
<proteinExistence type="predicted"/>
<evidence type="ECO:0000313" key="1">
    <source>
        <dbReference type="EMBL" id="EDN56606.1"/>
    </source>
</evidence>
<dbReference type="InterPro" id="IPR015003">
    <property type="entry name" value="DUF1853"/>
</dbReference>
<evidence type="ECO:0000313" key="2">
    <source>
        <dbReference type="Proteomes" id="UP000242664"/>
    </source>
</evidence>
<organism evidence="1 2">
    <name type="scientific">Vibrio antiquarius (strain Ex25)</name>
    <dbReference type="NCBI Taxonomy" id="150340"/>
    <lineage>
        <taxon>Bacteria</taxon>
        <taxon>Pseudomonadati</taxon>
        <taxon>Pseudomonadota</taxon>
        <taxon>Gammaproteobacteria</taxon>
        <taxon>Vibrionales</taxon>
        <taxon>Vibrionaceae</taxon>
        <taxon>Vibrio</taxon>
        <taxon>Vibrio diabolicus subgroup</taxon>
    </lineage>
</organism>
<evidence type="ECO:0008006" key="3">
    <source>
        <dbReference type="Google" id="ProtNLM"/>
    </source>
</evidence>
<accession>A0ABM9WT93</accession>
<protein>
    <recommendedName>
        <fullName evidence="3">Type II citrate synthase</fullName>
    </recommendedName>
</protein>
<keyword evidence="2" id="KW-1185">Reference proteome</keyword>
<dbReference type="Pfam" id="PF08907">
    <property type="entry name" value="DUF1853"/>
    <property type="match status" value="1"/>
</dbReference>
<gene>
    <name evidence="1" type="ORF">VEx25_0554</name>
</gene>
<dbReference type="Proteomes" id="UP000242664">
    <property type="component" value="Unassembled WGS sequence"/>
</dbReference>
<reference evidence="2" key="1">
    <citation type="submission" date="2006-10" db="EMBL/GenBank/DDBJ databases">
        <authorList>
            <person name="Heidelberg J."/>
            <person name="Sebastian Y."/>
        </authorList>
    </citation>
    <scope>NUCLEOTIDE SEQUENCE [LARGE SCALE GENOMIC DNA]</scope>
    <source>
        <strain evidence="2">EX25</strain>
    </source>
</reference>